<sequence length="347" mass="37917">MLPIGGLVISSQGDASGDGGVGDLAVVGQGTPHESKVSIQVLQNIYYELTGKSEDVSKAYSDPFQIEFSDLEQLNYRVTQCCEQYNVRASSCSATIFYVKDSKETFSSFDRFRAFNAGNSSSVESVLIAYDFMILLPKVGTIQNYNLSVRLSSRIAVEGQMAKGMLIDVPRMFRTFGARTAIVSVKYVDYIVARNLLDTVDSWLDSVPKESASRLWKSVVRKSHYIPLISRYFVGIVAALIAIEYSGLFVKSDATIRDGASFVVASLVGIFAFYRLAFHIGRAAESSLDRWSELSYLSLTAGDKAAIRSARAENSKSVLVAILKFVGAMSSSILAKFAAALLFYLAS</sequence>
<keyword evidence="1" id="KW-0472">Membrane</keyword>
<organism evidence="2 3">
    <name type="scientific">Tahibacter aquaticus</name>
    <dbReference type="NCBI Taxonomy" id="520092"/>
    <lineage>
        <taxon>Bacteria</taxon>
        <taxon>Pseudomonadati</taxon>
        <taxon>Pseudomonadota</taxon>
        <taxon>Gammaproteobacteria</taxon>
        <taxon>Lysobacterales</taxon>
        <taxon>Rhodanobacteraceae</taxon>
        <taxon>Tahibacter</taxon>
    </lineage>
</organism>
<evidence type="ECO:0000256" key="1">
    <source>
        <dbReference type="SAM" id="Phobius"/>
    </source>
</evidence>
<protein>
    <submittedName>
        <fullName evidence="2">Uncharacterized protein</fullName>
    </submittedName>
</protein>
<evidence type="ECO:0000313" key="3">
    <source>
        <dbReference type="Proteomes" id="UP000295293"/>
    </source>
</evidence>
<name>A0A4R6YSM5_9GAMM</name>
<dbReference type="Proteomes" id="UP000295293">
    <property type="component" value="Unassembled WGS sequence"/>
</dbReference>
<dbReference type="AlphaFoldDB" id="A0A4R6YSM5"/>
<feature type="transmembrane region" description="Helical" evidence="1">
    <location>
        <begin position="318"/>
        <end position="346"/>
    </location>
</feature>
<keyword evidence="3" id="KW-1185">Reference proteome</keyword>
<gene>
    <name evidence="2" type="ORF">DFR29_1114</name>
</gene>
<accession>A0A4R6YSM5</accession>
<evidence type="ECO:0000313" key="2">
    <source>
        <dbReference type="EMBL" id="TDR41092.1"/>
    </source>
</evidence>
<keyword evidence="1" id="KW-1133">Transmembrane helix</keyword>
<keyword evidence="1" id="KW-0812">Transmembrane</keyword>
<feature type="transmembrane region" description="Helical" evidence="1">
    <location>
        <begin position="228"/>
        <end position="248"/>
    </location>
</feature>
<comment type="caution">
    <text evidence="2">The sequence shown here is derived from an EMBL/GenBank/DDBJ whole genome shotgun (WGS) entry which is preliminary data.</text>
</comment>
<reference evidence="2 3" key="1">
    <citation type="submission" date="2019-03" db="EMBL/GenBank/DDBJ databases">
        <title>Genomic Encyclopedia of Type Strains, Phase IV (KMG-IV): sequencing the most valuable type-strain genomes for metagenomic binning, comparative biology and taxonomic classification.</title>
        <authorList>
            <person name="Goeker M."/>
        </authorList>
    </citation>
    <scope>NUCLEOTIDE SEQUENCE [LARGE SCALE GENOMIC DNA]</scope>
    <source>
        <strain evidence="2 3">DSM 21667</strain>
    </source>
</reference>
<proteinExistence type="predicted"/>
<dbReference type="EMBL" id="SNZH01000011">
    <property type="protein sequence ID" value="TDR41092.1"/>
    <property type="molecule type" value="Genomic_DNA"/>
</dbReference>
<feature type="transmembrane region" description="Helical" evidence="1">
    <location>
        <begin position="260"/>
        <end position="278"/>
    </location>
</feature>